<evidence type="ECO:0000256" key="4">
    <source>
        <dbReference type="ARBA" id="ARBA00022807"/>
    </source>
</evidence>
<keyword evidence="4" id="KW-0788">Thiol protease</keyword>
<evidence type="ECO:0000256" key="1">
    <source>
        <dbReference type="ARBA" id="ARBA00007074"/>
    </source>
</evidence>
<evidence type="ECO:0000256" key="3">
    <source>
        <dbReference type="ARBA" id="ARBA00022801"/>
    </source>
</evidence>
<dbReference type="Pfam" id="PF00877">
    <property type="entry name" value="NLPC_P60"/>
    <property type="match status" value="1"/>
</dbReference>
<evidence type="ECO:0000256" key="2">
    <source>
        <dbReference type="ARBA" id="ARBA00022670"/>
    </source>
</evidence>
<dbReference type="Gene3D" id="3.90.1720.10">
    <property type="entry name" value="endopeptidase domain like (from Nostoc punctiforme)"/>
    <property type="match status" value="1"/>
</dbReference>
<reference evidence="6 7" key="1">
    <citation type="journal article" date="2020" name="Microorganisms">
        <title>New Insight into Antimicrobial Compounds from Food and Marine-Sourced Carnobacterium Species through Phenotype and Genome Analyses.</title>
        <authorList>
            <person name="Begrem S."/>
            <person name="Ivaniuk F."/>
            <person name="Gigout-Chevalier F."/>
            <person name="Kolypczuk L."/>
            <person name="Bonnetot S."/>
            <person name="Leroi F."/>
            <person name="Grovel O."/>
            <person name="Delbarre-Ladrat C."/>
            <person name="Passerini D."/>
        </authorList>
    </citation>
    <scope>NUCLEOTIDE SEQUENCE [LARGE SCALE GENOMIC DNA]</scope>
    <source>
        <strain evidence="6 7">MIP2551</strain>
    </source>
</reference>
<dbReference type="PANTHER" id="PTHR47053:SF3">
    <property type="entry name" value="GAMMA-D-GLUTAMYL-L-LYSINE DIPEPTIDYL-PEPTIDASE"/>
    <property type="match status" value="1"/>
</dbReference>
<keyword evidence="7" id="KW-1185">Reference proteome</keyword>
<evidence type="ECO:0000313" key="6">
    <source>
        <dbReference type="EMBL" id="MBC9825594.1"/>
    </source>
</evidence>
<comment type="similarity">
    <text evidence="1">Belongs to the peptidase C40 family.</text>
</comment>
<dbReference type="InterPro" id="IPR038765">
    <property type="entry name" value="Papain-like_cys_pep_sf"/>
</dbReference>
<dbReference type="PROSITE" id="PS51935">
    <property type="entry name" value="NLPC_P60"/>
    <property type="match status" value="1"/>
</dbReference>
<keyword evidence="3 6" id="KW-0378">Hydrolase</keyword>
<evidence type="ECO:0000259" key="5">
    <source>
        <dbReference type="PROSITE" id="PS51935"/>
    </source>
</evidence>
<dbReference type="SUPFAM" id="SSF54001">
    <property type="entry name" value="Cysteine proteinases"/>
    <property type="match status" value="1"/>
</dbReference>
<dbReference type="PANTHER" id="PTHR47053">
    <property type="entry name" value="MUREIN DD-ENDOPEPTIDASE MEPH-RELATED"/>
    <property type="match status" value="1"/>
</dbReference>
<dbReference type="GO" id="GO:0016787">
    <property type="term" value="F:hydrolase activity"/>
    <property type="evidence" value="ECO:0007669"/>
    <property type="project" value="UniProtKB-KW"/>
</dbReference>
<dbReference type="Proteomes" id="UP000638836">
    <property type="component" value="Unassembled WGS sequence"/>
</dbReference>
<dbReference type="InterPro" id="IPR000064">
    <property type="entry name" value="NLP_P60_dom"/>
</dbReference>
<dbReference type="RefSeq" id="WP_187948847.1">
    <property type="nucleotide sequence ID" value="NZ_WNJQ01000005.1"/>
</dbReference>
<organism evidence="6 7">
    <name type="scientific">Carnobacterium inhibens</name>
    <dbReference type="NCBI Taxonomy" id="147709"/>
    <lineage>
        <taxon>Bacteria</taxon>
        <taxon>Bacillati</taxon>
        <taxon>Bacillota</taxon>
        <taxon>Bacilli</taxon>
        <taxon>Lactobacillales</taxon>
        <taxon>Carnobacteriaceae</taxon>
        <taxon>Carnobacterium</taxon>
    </lineage>
</organism>
<protein>
    <submittedName>
        <fullName evidence="6">Hydrolase Nlp/P60</fullName>
    </submittedName>
</protein>
<name>A0ABR7TDR6_9LACT</name>
<feature type="domain" description="NlpC/P60" evidence="5">
    <location>
        <begin position="172"/>
        <end position="296"/>
    </location>
</feature>
<dbReference type="EMBL" id="WNJQ01000005">
    <property type="protein sequence ID" value="MBC9825594.1"/>
    <property type="molecule type" value="Genomic_DNA"/>
</dbReference>
<gene>
    <name evidence="6" type="ORF">GLO26_07125</name>
</gene>
<dbReference type="InterPro" id="IPR051202">
    <property type="entry name" value="Peptidase_C40"/>
</dbReference>
<keyword evidence="2" id="KW-0645">Protease</keyword>
<evidence type="ECO:0000313" key="7">
    <source>
        <dbReference type="Proteomes" id="UP000638836"/>
    </source>
</evidence>
<comment type="caution">
    <text evidence="6">The sequence shown here is derived from an EMBL/GenBank/DDBJ whole genome shotgun (WGS) entry which is preliminary data.</text>
</comment>
<sequence length="297" mass="33827">MKKMVNVTTTFLWSKNLEHPVQEKIREQDRKEHFYTLTDEEAMNLYKDRLVDSELLYGDIVEVLETSGEYAQVTVIKQAYKNEPKGYPGWIFNKDLAPIPDGWSEELDQIAVKQPIAKINIIKDNQSSQMDLSIGTILSVLEETTDEYKVLTSAGIGIIGKRDAHLLSDLPLNAVDQLINNAKSFLDLRYVWAGTSAAGFDCSGFVYTLFRTFNIWLSRDAQEQVFEGEAHSYEEAKPGDLLFFAYQEGYGEVHHVGIYLGEDQMIHSQTPGSKVMITKLEGTNYQKELCAVRRFFN</sequence>
<dbReference type="Gene3D" id="2.30.30.40">
    <property type="entry name" value="SH3 Domains"/>
    <property type="match status" value="1"/>
</dbReference>
<accession>A0ABR7TDR6</accession>
<proteinExistence type="inferred from homology"/>